<comment type="caution">
    <text evidence="2">The sequence shown here is derived from an EMBL/GenBank/DDBJ whole genome shotgun (WGS) entry which is preliminary data.</text>
</comment>
<feature type="compositionally biased region" description="Basic residues" evidence="1">
    <location>
        <begin position="12"/>
        <end position="23"/>
    </location>
</feature>
<proteinExistence type="predicted"/>
<dbReference type="Proteomes" id="UP000886595">
    <property type="component" value="Unassembled WGS sequence"/>
</dbReference>
<feature type="compositionally biased region" description="Polar residues" evidence="1">
    <location>
        <begin position="36"/>
        <end position="47"/>
    </location>
</feature>
<evidence type="ECO:0000313" key="2">
    <source>
        <dbReference type="EMBL" id="KAG2270439.1"/>
    </source>
</evidence>
<feature type="region of interest" description="Disordered" evidence="1">
    <location>
        <begin position="111"/>
        <end position="135"/>
    </location>
</feature>
<evidence type="ECO:0000313" key="3">
    <source>
        <dbReference type="Proteomes" id="UP000886595"/>
    </source>
</evidence>
<feature type="region of interest" description="Disordered" evidence="1">
    <location>
        <begin position="1"/>
        <end position="71"/>
    </location>
</feature>
<dbReference type="EMBL" id="JAAMPC010000013">
    <property type="protein sequence ID" value="KAG2270439.1"/>
    <property type="molecule type" value="Genomic_DNA"/>
</dbReference>
<protein>
    <submittedName>
        <fullName evidence="2">Uncharacterized protein</fullName>
    </submittedName>
</protein>
<organism evidence="2 3">
    <name type="scientific">Brassica carinata</name>
    <name type="common">Ethiopian mustard</name>
    <name type="synonym">Abyssinian cabbage</name>
    <dbReference type="NCBI Taxonomy" id="52824"/>
    <lineage>
        <taxon>Eukaryota</taxon>
        <taxon>Viridiplantae</taxon>
        <taxon>Streptophyta</taxon>
        <taxon>Embryophyta</taxon>
        <taxon>Tracheophyta</taxon>
        <taxon>Spermatophyta</taxon>
        <taxon>Magnoliopsida</taxon>
        <taxon>eudicotyledons</taxon>
        <taxon>Gunneridae</taxon>
        <taxon>Pentapetalae</taxon>
        <taxon>rosids</taxon>
        <taxon>malvids</taxon>
        <taxon>Brassicales</taxon>
        <taxon>Brassicaceae</taxon>
        <taxon>Brassiceae</taxon>
        <taxon>Brassica</taxon>
    </lineage>
</organism>
<sequence>MTGVSRPARSTASHHQRAAHRRPLPQTSPSDEEQLETLTRFRSSFTPHRSRSSVLLHSRQRGKEEKRAAPVTGTRFWLCRRRPQTAYANLSPSSHQSGGVLRGCHYREPTRVAAERGTPPSIPDLAGSVSSSRFR</sequence>
<accession>A0A8X7QHF7</accession>
<name>A0A8X7QHF7_BRACI</name>
<gene>
    <name evidence="2" type="ORF">Bca52824_064994</name>
</gene>
<dbReference type="AlphaFoldDB" id="A0A8X7QHF7"/>
<reference evidence="2 3" key="1">
    <citation type="submission" date="2020-02" db="EMBL/GenBank/DDBJ databases">
        <authorList>
            <person name="Ma Q."/>
            <person name="Huang Y."/>
            <person name="Song X."/>
            <person name="Pei D."/>
        </authorList>
    </citation>
    <scope>NUCLEOTIDE SEQUENCE [LARGE SCALE GENOMIC DNA]</scope>
    <source>
        <strain evidence="2">Sxm20200214</strain>
        <tissue evidence="2">Leaf</tissue>
    </source>
</reference>
<evidence type="ECO:0000256" key="1">
    <source>
        <dbReference type="SAM" id="MobiDB-lite"/>
    </source>
</evidence>
<keyword evidence="3" id="KW-1185">Reference proteome</keyword>